<dbReference type="GO" id="GO:0030246">
    <property type="term" value="F:carbohydrate binding"/>
    <property type="evidence" value="ECO:0007669"/>
    <property type="project" value="InterPro"/>
</dbReference>
<dbReference type="Proteomes" id="UP000391834">
    <property type="component" value="Unassembled WGS sequence"/>
</dbReference>
<gene>
    <name evidence="1" type="ORF">PbJCM13498_38910</name>
</gene>
<dbReference type="AlphaFoldDB" id="A0A5M4B5A7"/>
<protein>
    <recommendedName>
        <fullName evidence="3">Carboxypeptidase regulatory-like domain-containing protein</fullName>
    </recommendedName>
</protein>
<sequence>MIMNQRKLSKLKSYQVTNDYLTANEGKVSGLPNYSTYKTTLSENIPRLLAFSANQSGNITGISDEKNVLKQQVGTLAYDTSTRLVAYARQNQLPTLLKEAYFTESTLKRGADATVRDSSRNLYNLAEPLLEQLAPFGITAETQTALNDAIEAFAKAIPVKRTVVNERQDQSSECDRLFDETDEALKQIDTLVDMIRQAEPDFYVGYRGARMVLDTRTEIVSVKGEVVEAETLVPVTGANIELMLLPVNGHAPVTKKSAEKGGFRIKSMTPGNYQMKVSKYGYAEQLLDVAVNSGETTKLTITLAKN</sequence>
<evidence type="ECO:0000313" key="2">
    <source>
        <dbReference type="Proteomes" id="UP000391834"/>
    </source>
</evidence>
<evidence type="ECO:0000313" key="1">
    <source>
        <dbReference type="EMBL" id="GET35028.1"/>
    </source>
</evidence>
<organism evidence="1 2">
    <name type="scientific">Prolixibacter bellariivorans</name>
    <dbReference type="NCBI Taxonomy" id="314319"/>
    <lineage>
        <taxon>Bacteria</taxon>
        <taxon>Pseudomonadati</taxon>
        <taxon>Bacteroidota</taxon>
        <taxon>Bacteroidia</taxon>
        <taxon>Marinilabiliales</taxon>
        <taxon>Prolixibacteraceae</taxon>
        <taxon>Prolixibacter</taxon>
    </lineage>
</organism>
<dbReference type="Gene3D" id="2.60.40.1120">
    <property type="entry name" value="Carboxypeptidase-like, regulatory domain"/>
    <property type="match status" value="1"/>
</dbReference>
<name>A0A5M4B5A7_9BACT</name>
<reference evidence="1 2" key="1">
    <citation type="submission" date="2019-10" db="EMBL/GenBank/DDBJ databases">
        <title>Prolixibacter strains distinguished by the presence of nitrate reductase genes were adept at nitrate-dependent anaerobic corrosion of metallic iron and carbon steel.</title>
        <authorList>
            <person name="Iino T."/>
            <person name="Shono N."/>
            <person name="Ito K."/>
            <person name="Nakamura R."/>
            <person name="Sueoka K."/>
            <person name="Harayama S."/>
            <person name="Ohkuma M."/>
        </authorList>
    </citation>
    <scope>NUCLEOTIDE SEQUENCE [LARGE SCALE GENOMIC DNA]</scope>
    <source>
        <strain evidence="1 2">JCM 13498</strain>
    </source>
</reference>
<dbReference type="Pfam" id="PF13620">
    <property type="entry name" value="CarboxypepD_reg"/>
    <property type="match status" value="1"/>
</dbReference>
<accession>A0A5M4B5A7</accession>
<dbReference type="InterPro" id="IPR013784">
    <property type="entry name" value="Carb-bd-like_fold"/>
</dbReference>
<dbReference type="EMBL" id="BLAX01000001">
    <property type="protein sequence ID" value="GET35028.1"/>
    <property type="molecule type" value="Genomic_DNA"/>
</dbReference>
<dbReference type="SUPFAM" id="SSF49452">
    <property type="entry name" value="Starch-binding domain-like"/>
    <property type="match status" value="1"/>
</dbReference>
<comment type="caution">
    <text evidence="1">The sequence shown here is derived from an EMBL/GenBank/DDBJ whole genome shotgun (WGS) entry which is preliminary data.</text>
</comment>
<proteinExistence type="predicted"/>
<keyword evidence="2" id="KW-1185">Reference proteome</keyword>
<evidence type="ECO:0008006" key="3">
    <source>
        <dbReference type="Google" id="ProtNLM"/>
    </source>
</evidence>
<dbReference type="OrthoDB" id="1119986at2"/>